<feature type="active site" description="Proton donor" evidence="2">
    <location>
        <position position="75"/>
    </location>
</feature>
<dbReference type="Gene3D" id="2.30.130.30">
    <property type="entry name" value="Hypothetical protein"/>
    <property type="match status" value="1"/>
</dbReference>
<evidence type="ECO:0000313" key="4">
    <source>
        <dbReference type="EMBL" id="OEE37537.1"/>
    </source>
</evidence>
<keyword evidence="1 2" id="KW-0378">Hydrolase</keyword>
<dbReference type="InterPro" id="IPR008314">
    <property type="entry name" value="AC4CH"/>
</dbReference>
<comment type="catalytic activity">
    <reaction evidence="2">
        <text>N(4)-acetylcytidine + H2O = cytidine + acetate + H(+)</text>
        <dbReference type="Rhea" id="RHEA:62932"/>
        <dbReference type="ChEBI" id="CHEBI:15377"/>
        <dbReference type="ChEBI" id="CHEBI:15378"/>
        <dbReference type="ChEBI" id="CHEBI:17562"/>
        <dbReference type="ChEBI" id="CHEBI:30089"/>
        <dbReference type="ChEBI" id="CHEBI:70989"/>
        <dbReference type="EC" id="3.5.1.135"/>
    </reaction>
</comment>
<feature type="domain" description="ASCH" evidence="3">
    <location>
        <begin position="7"/>
        <end position="104"/>
    </location>
</feature>
<dbReference type="NCBIfam" id="NF003443">
    <property type="entry name" value="PRK04980.1"/>
    <property type="match status" value="1"/>
</dbReference>
<comment type="catalytic activity">
    <reaction evidence="2">
        <text>N(4)-acetyl-2'-deoxycytidine + H2O = 2'-deoxycytidine + acetate + H(+)</text>
        <dbReference type="Rhea" id="RHEA:62936"/>
        <dbReference type="ChEBI" id="CHEBI:15377"/>
        <dbReference type="ChEBI" id="CHEBI:15378"/>
        <dbReference type="ChEBI" id="CHEBI:15698"/>
        <dbReference type="ChEBI" id="CHEBI:30089"/>
        <dbReference type="ChEBI" id="CHEBI:146133"/>
        <dbReference type="EC" id="3.5.1.135"/>
    </reaction>
</comment>
<comment type="function">
    <text evidence="2">Catalyzes the hydrolysis of N(4)-acetylcytidine (ac4C).</text>
</comment>
<proteinExistence type="inferred from homology"/>
<dbReference type="SMART" id="SM01022">
    <property type="entry name" value="ASCH"/>
    <property type="match status" value="1"/>
</dbReference>
<dbReference type="PANTHER" id="PTHR38088">
    <property type="entry name" value="UCP029143 FAMILY PROTEIN"/>
    <property type="match status" value="1"/>
</dbReference>
<dbReference type="EC" id="3.5.1.135" evidence="2"/>
<accession>A0A1E5BJ58</accession>
<dbReference type="GO" id="GO:0005829">
    <property type="term" value="C:cytosol"/>
    <property type="evidence" value="ECO:0007669"/>
    <property type="project" value="TreeGrafter"/>
</dbReference>
<protein>
    <recommendedName>
        <fullName evidence="2">N(4)-acetylcytidine amidohydrolase</fullName>
        <shortName evidence="2">ac4C amidohydrolase</shortName>
        <ecNumber evidence="2">3.5.1.135</ecNumber>
    </recommendedName>
</protein>
<evidence type="ECO:0000259" key="3">
    <source>
        <dbReference type="SMART" id="SM01022"/>
    </source>
</evidence>
<feature type="active site" description="Proton acceptor" evidence="2">
    <location>
        <position position="22"/>
    </location>
</feature>
<sequence length="104" mass="12068">MSYPTEMTFFERFEADILSGEKTITIRDKSECDYHVGSVVDVKTLEEGRWFCQLHIQSVEPILLSQLSDFHAEQENMTLDVLKSVVEDIYPGITELYVISYRLV</sequence>
<dbReference type="PIRSF" id="PIRSF029143">
    <property type="entry name" value="UCP029143"/>
    <property type="match status" value="1"/>
</dbReference>
<comment type="caution">
    <text evidence="4">The sequence shown here is derived from an EMBL/GenBank/DDBJ whole genome shotgun (WGS) entry which is preliminary data.</text>
</comment>
<dbReference type="CDD" id="cd06552">
    <property type="entry name" value="ASCH_yqfb_like"/>
    <property type="match status" value="1"/>
</dbReference>
<dbReference type="InterPro" id="IPR015947">
    <property type="entry name" value="PUA-like_sf"/>
</dbReference>
<dbReference type="GO" id="GO:0016813">
    <property type="term" value="F:hydrolase activity, acting on carbon-nitrogen (but not peptide) bonds, in linear amidines"/>
    <property type="evidence" value="ECO:0007669"/>
    <property type="project" value="UniProtKB-UniRule"/>
</dbReference>
<dbReference type="eggNOG" id="COG3097">
    <property type="taxonomic scope" value="Bacteria"/>
</dbReference>
<reference evidence="4 5" key="1">
    <citation type="journal article" date="2012" name="Science">
        <title>Ecological populations of bacteria act as socially cohesive units of antibiotic production and resistance.</title>
        <authorList>
            <person name="Cordero O.X."/>
            <person name="Wildschutte H."/>
            <person name="Kirkup B."/>
            <person name="Proehl S."/>
            <person name="Ngo L."/>
            <person name="Hussain F."/>
            <person name="Le Roux F."/>
            <person name="Mincer T."/>
            <person name="Polz M.F."/>
        </authorList>
    </citation>
    <scope>NUCLEOTIDE SEQUENCE [LARGE SCALE GENOMIC DNA]</scope>
    <source>
        <strain evidence="4 5">ZF-129</strain>
    </source>
</reference>
<feature type="active site" description="Nucleophile" evidence="2">
    <location>
        <position position="25"/>
    </location>
</feature>
<dbReference type="InterPro" id="IPR007374">
    <property type="entry name" value="ASCH_domain"/>
</dbReference>
<name>A0A1E5BJ58_9VIBR</name>
<dbReference type="STRING" id="1187848.A1QO_17535"/>
<evidence type="ECO:0000256" key="2">
    <source>
        <dbReference type="HAMAP-Rule" id="MF_00684"/>
    </source>
</evidence>
<dbReference type="AlphaFoldDB" id="A0A1E5BJ58"/>
<evidence type="ECO:0000256" key="1">
    <source>
        <dbReference type="ARBA" id="ARBA00022801"/>
    </source>
</evidence>
<dbReference type="PANTHER" id="PTHR38088:SF2">
    <property type="entry name" value="UCP029143 FAMILY PROTEIN"/>
    <property type="match status" value="1"/>
</dbReference>
<dbReference type="Proteomes" id="UP000094741">
    <property type="component" value="Unassembled WGS sequence"/>
</dbReference>
<comment type="similarity">
    <text evidence="2">Belongs to the N(4)-acetylcytidine amidohydrolase family.</text>
</comment>
<dbReference type="EMBL" id="AJYQ02000018">
    <property type="protein sequence ID" value="OEE37537.1"/>
    <property type="molecule type" value="Genomic_DNA"/>
</dbReference>
<dbReference type="OrthoDB" id="8590202at2"/>
<evidence type="ECO:0000313" key="5">
    <source>
        <dbReference type="Proteomes" id="UP000094741"/>
    </source>
</evidence>
<dbReference type="HAMAP" id="MF_00684">
    <property type="entry name" value="ac4C_amidohydr"/>
    <property type="match status" value="1"/>
</dbReference>
<dbReference type="Pfam" id="PF04266">
    <property type="entry name" value="ASCH"/>
    <property type="match status" value="1"/>
</dbReference>
<dbReference type="RefSeq" id="WP_017039884.1">
    <property type="nucleotide sequence ID" value="NZ_AJYQ02000018.1"/>
</dbReference>
<comment type="catalytic activity">
    <reaction evidence="2">
        <text>N(4)-acetylcytosine + H2O = cytosine + acetate + H(+)</text>
        <dbReference type="Rhea" id="RHEA:62940"/>
        <dbReference type="ChEBI" id="CHEBI:15377"/>
        <dbReference type="ChEBI" id="CHEBI:15378"/>
        <dbReference type="ChEBI" id="CHEBI:16040"/>
        <dbReference type="ChEBI" id="CHEBI:30089"/>
        <dbReference type="ChEBI" id="CHEBI:146134"/>
        <dbReference type="EC" id="3.5.1.135"/>
    </reaction>
</comment>
<dbReference type="SUPFAM" id="SSF88697">
    <property type="entry name" value="PUA domain-like"/>
    <property type="match status" value="1"/>
</dbReference>
<organism evidence="4 5">
    <name type="scientific">Vibrio genomosp. F10 str. ZF-129</name>
    <dbReference type="NCBI Taxonomy" id="1187848"/>
    <lineage>
        <taxon>Bacteria</taxon>
        <taxon>Pseudomonadati</taxon>
        <taxon>Pseudomonadota</taxon>
        <taxon>Gammaproteobacteria</taxon>
        <taxon>Vibrionales</taxon>
        <taxon>Vibrionaceae</taxon>
        <taxon>Vibrio</taxon>
    </lineage>
</organism>
<gene>
    <name evidence="4" type="ORF">A1QO_17535</name>
</gene>